<dbReference type="AlphaFoldDB" id="A0A9P8G1I3"/>
<feature type="region of interest" description="Disordered" evidence="1">
    <location>
        <begin position="324"/>
        <end position="396"/>
    </location>
</feature>
<feature type="compositionally biased region" description="Basic and acidic residues" evidence="1">
    <location>
        <begin position="467"/>
        <end position="497"/>
    </location>
</feature>
<name>A0A9P8G1I3_AURME</name>
<protein>
    <recommendedName>
        <fullName evidence="4">14-3-3 domain-containing protein</fullName>
    </recommendedName>
</protein>
<reference evidence="2" key="1">
    <citation type="journal article" date="2021" name="J Fungi (Basel)">
        <title>Virulence traits and population genomics of the black yeast Aureobasidium melanogenum.</title>
        <authorList>
            <person name="Cernosa A."/>
            <person name="Sun X."/>
            <person name="Gostincar C."/>
            <person name="Fang C."/>
            <person name="Gunde-Cimerman N."/>
            <person name="Song Z."/>
        </authorList>
    </citation>
    <scope>NUCLEOTIDE SEQUENCE</scope>
    <source>
        <strain evidence="2">EXF-9298</strain>
    </source>
</reference>
<evidence type="ECO:0008006" key="4">
    <source>
        <dbReference type="Google" id="ProtNLM"/>
    </source>
</evidence>
<feature type="compositionally biased region" description="Polar residues" evidence="1">
    <location>
        <begin position="499"/>
        <end position="511"/>
    </location>
</feature>
<dbReference type="Gene3D" id="1.20.190.20">
    <property type="entry name" value="14-3-3 domain"/>
    <property type="match status" value="1"/>
</dbReference>
<keyword evidence="3" id="KW-1185">Reference proteome</keyword>
<evidence type="ECO:0000256" key="1">
    <source>
        <dbReference type="SAM" id="MobiDB-lite"/>
    </source>
</evidence>
<feature type="region of interest" description="Disordered" evidence="1">
    <location>
        <begin position="450"/>
        <end position="511"/>
    </location>
</feature>
<dbReference type="Proteomes" id="UP000729357">
    <property type="component" value="Unassembled WGS sequence"/>
</dbReference>
<comment type="caution">
    <text evidence="2">The sequence shown here is derived from an EMBL/GenBank/DDBJ whole genome shotgun (WGS) entry which is preliminary data.</text>
</comment>
<organism evidence="2 3">
    <name type="scientific">Aureobasidium melanogenum</name>
    <name type="common">Aureobasidium pullulans var. melanogenum</name>
    <dbReference type="NCBI Taxonomy" id="46634"/>
    <lineage>
        <taxon>Eukaryota</taxon>
        <taxon>Fungi</taxon>
        <taxon>Dikarya</taxon>
        <taxon>Ascomycota</taxon>
        <taxon>Pezizomycotina</taxon>
        <taxon>Dothideomycetes</taxon>
        <taxon>Dothideomycetidae</taxon>
        <taxon>Dothideales</taxon>
        <taxon>Saccotheciaceae</taxon>
        <taxon>Aureobasidium</taxon>
    </lineage>
</organism>
<dbReference type="InterPro" id="IPR036815">
    <property type="entry name" value="14-3-3_dom_sf"/>
</dbReference>
<dbReference type="EMBL" id="JAHFXS010000143">
    <property type="protein sequence ID" value="KAG9988523.1"/>
    <property type="molecule type" value="Genomic_DNA"/>
</dbReference>
<dbReference type="SUPFAM" id="SSF48445">
    <property type="entry name" value="14-3-3 protein"/>
    <property type="match status" value="1"/>
</dbReference>
<sequence>MALTQIDRKVLAHSINYYVSENKVVVENLRRVLGISVMLEEKLSYVRELRLLNIDLGARSLDPYRELLFLAKEGLALTEIFIAPYCGESADGVYQVMALKLRATFHHVFCQYHNTPPVRLLRQKKAEGLSAFSAYYLASRQDQDFDLAASPVPSVQSFVTNPYTANGQAPPVLAHVSSNEPSQNTLQPRTAPVHPPGFNVGTVVEYEPPVSASTFLMPALDYTPETKRLFELAAKCAEENLHPAHPLVLSLALEQATFLMDCLADYEKSFKVVKKAARAAYLSRREVTKANWDDVVRILHDMTAIVARCEQVLQPEKRLIPVQQVTSPPLYPPPTRELPTPPRQRNGAARTDDYSRQHDASVRSDSAHGGADRGEKYSSPLKQAQQSPPGGIPMSKVQNLDIMQPTFTDNAPTTRDSSRAAINEAATRIRSPVSPMNLDSKIEQINNEILAHKKSKRSRSSGSGSKLKSEGRRMEGIGTEKERKRRAIERAEDELLRSRATSTANTPVGYL</sequence>
<accession>A0A9P8G1I3</accession>
<reference evidence="2" key="2">
    <citation type="submission" date="2021-08" db="EMBL/GenBank/DDBJ databases">
        <authorList>
            <person name="Gostincar C."/>
            <person name="Sun X."/>
            <person name="Song Z."/>
            <person name="Gunde-Cimerman N."/>
        </authorList>
    </citation>
    <scope>NUCLEOTIDE SEQUENCE</scope>
    <source>
        <strain evidence="2">EXF-9298</strain>
    </source>
</reference>
<proteinExistence type="predicted"/>
<evidence type="ECO:0000313" key="2">
    <source>
        <dbReference type="EMBL" id="KAG9988523.1"/>
    </source>
</evidence>
<feature type="compositionally biased region" description="Basic and acidic residues" evidence="1">
    <location>
        <begin position="350"/>
        <end position="376"/>
    </location>
</feature>
<feature type="compositionally biased region" description="Pro residues" evidence="1">
    <location>
        <begin position="329"/>
        <end position="342"/>
    </location>
</feature>
<gene>
    <name evidence="2" type="ORF">KCU98_g2539</name>
</gene>
<evidence type="ECO:0000313" key="3">
    <source>
        <dbReference type="Proteomes" id="UP000729357"/>
    </source>
</evidence>
<feature type="non-terminal residue" evidence="2">
    <location>
        <position position="511"/>
    </location>
</feature>